<proteinExistence type="predicted"/>
<evidence type="ECO:0000313" key="1">
    <source>
        <dbReference type="EMBL" id="KAG2235929.1"/>
    </source>
</evidence>
<dbReference type="AlphaFoldDB" id="A0A8H7W2B2"/>
<sequence>MVTFSTLISVDVKTHEPFCTICSENAKSNEELDQLEPLFMEKWKIICKNDTSHQWEYIEFRCEACNNWERNVLLDDAINAMPETTFPAAFRQTFVFCGICKDDIQEQVNKVGPFDDLKEAWARLCDKVQGLD</sequence>
<dbReference type="EMBL" id="JAEPRE010000025">
    <property type="protein sequence ID" value="KAG2235929.1"/>
    <property type="molecule type" value="Genomic_DNA"/>
</dbReference>
<organism evidence="1 2">
    <name type="scientific">Thamnidium elegans</name>
    <dbReference type="NCBI Taxonomy" id="101142"/>
    <lineage>
        <taxon>Eukaryota</taxon>
        <taxon>Fungi</taxon>
        <taxon>Fungi incertae sedis</taxon>
        <taxon>Mucoromycota</taxon>
        <taxon>Mucoromycotina</taxon>
        <taxon>Mucoromycetes</taxon>
        <taxon>Mucorales</taxon>
        <taxon>Mucorineae</taxon>
        <taxon>Mucoraceae</taxon>
        <taxon>Thamnidium</taxon>
    </lineage>
</organism>
<comment type="caution">
    <text evidence="1">The sequence shown here is derived from an EMBL/GenBank/DDBJ whole genome shotgun (WGS) entry which is preliminary data.</text>
</comment>
<name>A0A8H7W2B2_9FUNG</name>
<dbReference type="Proteomes" id="UP000613177">
    <property type="component" value="Unassembled WGS sequence"/>
</dbReference>
<keyword evidence="2" id="KW-1185">Reference proteome</keyword>
<evidence type="ECO:0000313" key="2">
    <source>
        <dbReference type="Proteomes" id="UP000613177"/>
    </source>
</evidence>
<accession>A0A8H7W2B2</accession>
<protein>
    <submittedName>
        <fullName evidence="1">Uncharacterized protein</fullName>
    </submittedName>
</protein>
<reference evidence="1" key="1">
    <citation type="submission" date="2021-01" db="EMBL/GenBank/DDBJ databases">
        <title>Metabolic potential, ecology and presence of endohyphal bacteria is reflected in genomic diversity of Mucoromycotina.</title>
        <authorList>
            <person name="Muszewska A."/>
            <person name="Okrasinska A."/>
            <person name="Steczkiewicz K."/>
            <person name="Drgas O."/>
            <person name="Orlowska M."/>
            <person name="Perlinska-Lenart U."/>
            <person name="Aleksandrzak-Piekarczyk T."/>
            <person name="Szatraj K."/>
            <person name="Zielenkiewicz U."/>
            <person name="Pilsyk S."/>
            <person name="Malc E."/>
            <person name="Mieczkowski P."/>
            <person name="Kruszewska J.S."/>
            <person name="Biernat P."/>
            <person name="Pawlowska J."/>
        </authorList>
    </citation>
    <scope>NUCLEOTIDE SEQUENCE</scope>
    <source>
        <strain evidence="1">WA0000018081</strain>
    </source>
</reference>
<gene>
    <name evidence="1" type="ORF">INT48_008232</name>
</gene>